<keyword evidence="4" id="KW-0645">Protease</keyword>
<evidence type="ECO:0000256" key="1">
    <source>
        <dbReference type="ARBA" id="ARBA00004434"/>
    </source>
</evidence>
<dbReference type="PRINTS" id="PR00727">
    <property type="entry name" value="LEADERPTASE"/>
</dbReference>
<evidence type="ECO:0000256" key="10">
    <source>
        <dbReference type="ARBA" id="ARBA00023136"/>
    </source>
</evidence>
<dbReference type="CDD" id="cd06530">
    <property type="entry name" value="S26_SPase_I"/>
    <property type="match status" value="1"/>
</dbReference>
<keyword evidence="6" id="KW-0999">Mitochondrion inner membrane</keyword>
<evidence type="ECO:0000256" key="3">
    <source>
        <dbReference type="ARBA" id="ARBA00013650"/>
    </source>
</evidence>
<keyword evidence="10" id="KW-0472">Membrane</keyword>
<dbReference type="SUPFAM" id="SSF51306">
    <property type="entry name" value="LexA/Signal peptidase"/>
    <property type="match status" value="1"/>
</dbReference>
<dbReference type="GO" id="GO:0006627">
    <property type="term" value="P:protein processing involved in protein targeting to mitochondrion"/>
    <property type="evidence" value="ECO:0007669"/>
    <property type="project" value="InterPro"/>
</dbReference>
<evidence type="ECO:0000256" key="6">
    <source>
        <dbReference type="ARBA" id="ARBA00022792"/>
    </source>
</evidence>
<dbReference type="EMBL" id="JAAAJB010000319">
    <property type="protein sequence ID" value="KAG0258587.1"/>
    <property type="molecule type" value="Genomic_DNA"/>
</dbReference>
<comment type="caution">
    <text evidence="12">The sequence shown here is derived from an EMBL/GenBank/DDBJ whole genome shotgun (WGS) entry which is preliminary data.</text>
</comment>
<keyword evidence="8" id="KW-1133">Transmembrane helix</keyword>
<keyword evidence="9" id="KW-0496">Mitochondrion</keyword>
<dbReference type="InterPro" id="IPR037730">
    <property type="entry name" value="IMP2"/>
</dbReference>
<sequence length="126" mass="14603">MLKNDLVLQNRWVIAANDYRIGDVVTLTCPVDPNRKITKRIIALEGDIVQTRSPYPEPTIRVPRGHCWIEGDEGFHSRDSNFYGPVPLGLLKERIEWVLYPFQRFGRVERQTRDSRVRYAPGHGSN</sequence>
<evidence type="ECO:0000256" key="9">
    <source>
        <dbReference type="ARBA" id="ARBA00023128"/>
    </source>
</evidence>
<dbReference type="OrthoDB" id="308440at2759"/>
<dbReference type="PANTHER" id="PTHR46041">
    <property type="entry name" value="MITOCHONDRIAL INNER MEMBRANE PROTEASE SUBUNIT 2"/>
    <property type="match status" value="1"/>
</dbReference>
<dbReference type="InterPro" id="IPR019533">
    <property type="entry name" value="Peptidase_S26"/>
</dbReference>
<evidence type="ECO:0000259" key="11">
    <source>
        <dbReference type="Pfam" id="PF10502"/>
    </source>
</evidence>
<dbReference type="GO" id="GO:0042720">
    <property type="term" value="C:mitochondrial inner membrane peptidase complex"/>
    <property type="evidence" value="ECO:0007669"/>
    <property type="project" value="InterPro"/>
</dbReference>
<dbReference type="Proteomes" id="UP000807716">
    <property type="component" value="Unassembled WGS sequence"/>
</dbReference>
<accession>A0A9P6U3X9</accession>
<gene>
    <name evidence="12" type="ORF">DFQ27_004552</name>
</gene>
<proteinExistence type="inferred from homology"/>
<dbReference type="Pfam" id="PF10502">
    <property type="entry name" value="Peptidase_S26"/>
    <property type="match status" value="1"/>
</dbReference>
<evidence type="ECO:0000256" key="4">
    <source>
        <dbReference type="ARBA" id="ARBA00022670"/>
    </source>
</evidence>
<evidence type="ECO:0000256" key="2">
    <source>
        <dbReference type="ARBA" id="ARBA00007066"/>
    </source>
</evidence>
<evidence type="ECO:0000313" key="13">
    <source>
        <dbReference type="Proteomes" id="UP000807716"/>
    </source>
</evidence>
<dbReference type="GO" id="GO:0004252">
    <property type="term" value="F:serine-type endopeptidase activity"/>
    <property type="evidence" value="ECO:0007669"/>
    <property type="project" value="InterPro"/>
</dbReference>
<dbReference type="AlphaFoldDB" id="A0A9P6U3X9"/>
<evidence type="ECO:0000256" key="8">
    <source>
        <dbReference type="ARBA" id="ARBA00022989"/>
    </source>
</evidence>
<dbReference type="InterPro" id="IPR036286">
    <property type="entry name" value="LexA/Signal_pep-like_sf"/>
</dbReference>
<evidence type="ECO:0000256" key="5">
    <source>
        <dbReference type="ARBA" id="ARBA00022692"/>
    </source>
</evidence>
<dbReference type="Gene3D" id="2.10.109.10">
    <property type="entry name" value="Umud Fragment, subunit A"/>
    <property type="match status" value="1"/>
</dbReference>
<comment type="similarity">
    <text evidence="2">Belongs to the peptidase S26 family. IMP2 subfamily.</text>
</comment>
<keyword evidence="5" id="KW-0812">Transmembrane</keyword>
<dbReference type="InterPro" id="IPR000223">
    <property type="entry name" value="Pept_S26A_signal_pept_1"/>
</dbReference>
<protein>
    <recommendedName>
        <fullName evidence="3">Mitochondrial inner membrane protease subunit 2</fullName>
    </recommendedName>
</protein>
<name>A0A9P6U3X9_9FUNG</name>
<organism evidence="12 13">
    <name type="scientific">Actinomortierella ambigua</name>
    <dbReference type="NCBI Taxonomy" id="1343610"/>
    <lineage>
        <taxon>Eukaryota</taxon>
        <taxon>Fungi</taxon>
        <taxon>Fungi incertae sedis</taxon>
        <taxon>Mucoromycota</taxon>
        <taxon>Mortierellomycotina</taxon>
        <taxon>Mortierellomycetes</taxon>
        <taxon>Mortierellales</taxon>
        <taxon>Mortierellaceae</taxon>
        <taxon>Actinomortierella</taxon>
    </lineage>
</organism>
<dbReference type="PANTHER" id="PTHR46041:SF2">
    <property type="entry name" value="MITOCHONDRIAL INNER MEMBRANE PROTEASE SUBUNIT 2"/>
    <property type="match status" value="1"/>
</dbReference>
<dbReference type="GO" id="GO:0006465">
    <property type="term" value="P:signal peptide processing"/>
    <property type="evidence" value="ECO:0007669"/>
    <property type="project" value="InterPro"/>
</dbReference>
<keyword evidence="13" id="KW-1185">Reference proteome</keyword>
<keyword evidence="7" id="KW-0378">Hydrolase</keyword>
<feature type="domain" description="Peptidase S26" evidence="11">
    <location>
        <begin position="3"/>
        <end position="52"/>
    </location>
</feature>
<comment type="subcellular location">
    <subcellularLocation>
        <location evidence="1">Mitochondrion inner membrane</location>
        <topology evidence="1">Single-pass membrane protein</topology>
    </subcellularLocation>
</comment>
<evidence type="ECO:0000256" key="7">
    <source>
        <dbReference type="ARBA" id="ARBA00022801"/>
    </source>
</evidence>
<evidence type="ECO:0000313" key="12">
    <source>
        <dbReference type="EMBL" id="KAG0258587.1"/>
    </source>
</evidence>
<reference evidence="12" key="1">
    <citation type="journal article" date="2020" name="Fungal Divers.">
        <title>Resolving the Mortierellaceae phylogeny through synthesis of multi-gene phylogenetics and phylogenomics.</title>
        <authorList>
            <person name="Vandepol N."/>
            <person name="Liber J."/>
            <person name="Desiro A."/>
            <person name="Na H."/>
            <person name="Kennedy M."/>
            <person name="Barry K."/>
            <person name="Grigoriev I.V."/>
            <person name="Miller A.N."/>
            <person name="O'Donnell K."/>
            <person name="Stajich J.E."/>
            <person name="Bonito G."/>
        </authorList>
    </citation>
    <scope>NUCLEOTIDE SEQUENCE</scope>
    <source>
        <strain evidence="12">BC1065</strain>
    </source>
</reference>